<dbReference type="AlphaFoldDB" id="A0A2A6REA5"/>
<sequence length="249" mass="28058">MEAKHYDRLLRQIALHAEVTAQGYELERAYAQLDDYITSELAGEAVQERFPEVAFFLATNEDFGTIYQALRRHALNDDPAVALDEPVDLERLSAYVDGRLTLEPNDLARPLSTPPSRADREQAYVLQLLPYWQQHLPQRGGLFMDAGDDSVEAVEIPECTEPAWLDLVLNQEDDGAVVDGQVRPLHAELLQAPVRLYRVEATPTPKVTLHTETQVDRFGHFAFHTIAPGRYVLALVLDDEIVGTTWLDV</sequence>
<dbReference type="EMBL" id="NQWI01000144">
    <property type="protein sequence ID" value="PDW01353.1"/>
    <property type="molecule type" value="Genomic_DNA"/>
</dbReference>
<proteinExistence type="predicted"/>
<protein>
    <submittedName>
        <fullName evidence="1">Uncharacterized protein</fullName>
    </submittedName>
</protein>
<accession>A0A2A6REA5</accession>
<dbReference type="RefSeq" id="WP_097645728.1">
    <property type="nucleotide sequence ID" value="NZ_NQWI01000144.1"/>
</dbReference>
<gene>
    <name evidence="1" type="ORF">CJ255_19310</name>
</gene>
<name>A0A2A6REA5_9CHLR</name>
<dbReference type="Proteomes" id="UP000220527">
    <property type="component" value="Unassembled WGS sequence"/>
</dbReference>
<keyword evidence="2" id="KW-1185">Reference proteome</keyword>
<comment type="caution">
    <text evidence="1">The sequence shown here is derived from an EMBL/GenBank/DDBJ whole genome shotgun (WGS) entry which is preliminary data.</text>
</comment>
<reference evidence="2" key="1">
    <citation type="submission" date="2017-08" db="EMBL/GenBank/DDBJ databases">
        <authorList>
            <person name="Grouzdev D.S."/>
            <person name="Gaisin V.A."/>
            <person name="Rysina M.S."/>
            <person name="Gorlenko V.M."/>
        </authorList>
    </citation>
    <scope>NUCLEOTIDE SEQUENCE [LARGE SCALE GENOMIC DNA]</scope>
    <source>
        <strain evidence="2">Kir15-3F</strain>
    </source>
</reference>
<evidence type="ECO:0000313" key="2">
    <source>
        <dbReference type="Proteomes" id="UP000220527"/>
    </source>
</evidence>
<organism evidence="1 2">
    <name type="scientific">Candidatus Viridilinea mediisalina</name>
    <dbReference type="NCBI Taxonomy" id="2024553"/>
    <lineage>
        <taxon>Bacteria</taxon>
        <taxon>Bacillati</taxon>
        <taxon>Chloroflexota</taxon>
        <taxon>Chloroflexia</taxon>
        <taxon>Chloroflexales</taxon>
        <taxon>Chloroflexineae</taxon>
        <taxon>Oscillochloridaceae</taxon>
        <taxon>Candidatus Viridilinea</taxon>
    </lineage>
</organism>
<evidence type="ECO:0000313" key="1">
    <source>
        <dbReference type="EMBL" id="PDW01353.1"/>
    </source>
</evidence>
<dbReference type="OrthoDB" id="152535at2"/>